<accession>A0ABV9DXM5</accession>
<gene>
    <name evidence="3" type="ORF">ACFO4E_16650</name>
</gene>
<keyword evidence="2" id="KW-0472">Membrane</keyword>
<evidence type="ECO:0000313" key="4">
    <source>
        <dbReference type="Proteomes" id="UP001595923"/>
    </source>
</evidence>
<proteinExistence type="predicted"/>
<reference evidence="4" key="1">
    <citation type="journal article" date="2019" name="Int. J. Syst. Evol. Microbiol.">
        <title>The Global Catalogue of Microorganisms (GCM) 10K type strain sequencing project: providing services to taxonomists for standard genome sequencing and annotation.</title>
        <authorList>
            <consortium name="The Broad Institute Genomics Platform"/>
            <consortium name="The Broad Institute Genome Sequencing Center for Infectious Disease"/>
            <person name="Wu L."/>
            <person name="Ma J."/>
        </authorList>
    </citation>
    <scope>NUCLEOTIDE SEQUENCE [LARGE SCALE GENOMIC DNA]</scope>
    <source>
        <strain evidence="4">XZYJ18</strain>
    </source>
</reference>
<dbReference type="RefSeq" id="WP_378575888.1">
    <property type="nucleotide sequence ID" value="NZ_JBHSFQ010000016.1"/>
</dbReference>
<dbReference type="Proteomes" id="UP001595923">
    <property type="component" value="Unassembled WGS sequence"/>
</dbReference>
<sequence>MRRTFRVPLHSEHGATYVEYGAVILLVAAILAVVAGPVSTRVRDFLDGALDGVTASGETGEPRPDRTGPPAPAPQRPEGDEPPASGDEPAPGIDPDHPDIDQGSTWPAGHASTAANYDPGGGGPPEEEGPLFVDPGPSPQFDAFEISEDDFESEGQGKVSPGCWPWSDDCCPGRTCTTLGEVRDVIRAVEFACFTGWDRLASRCLPDAADYFDHFLNGNGEPVELDMDRFMDDLPEFEEAVGDHQDELVATAIAEAEDQGADGPVTFPISTEWRNYGYPPDDINGTDFVYADTNWANAIGSFHYNLTGEVTVTPPADPGGEWTYEISTDVNLEKMYDWERDEDSNALNGLPGELWAFSQSDLAELHQWGMAEEFWIEGSHNVTRTG</sequence>
<feature type="region of interest" description="Disordered" evidence="1">
    <location>
        <begin position="53"/>
        <end position="143"/>
    </location>
</feature>
<organism evidence="3 4">
    <name type="scientific">Nocardiopsis mangrovi</name>
    <dbReference type="NCBI Taxonomy" id="1179818"/>
    <lineage>
        <taxon>Bacteria</taxon>
        <taxon>Bacillati</taxon>
        <taxon>Actinomycetota</taxon>
        <taxon>Actinomycetes</taxon>
        <taxon>Streptosporangiales</taxon>
        <taxon>Nocardiopsidaceae</taxon>
        <taxon>Nocardiopsis</taxon>
    </lineage>
</organism>
<feature type="transmembrane region" description="Helical" evidence="2">
    <location>
        <begin position="20"/>
        <end position="38"/>
    </location>
</feature>
<comment type="caution">
    <text evidence="3">The sequence shown here is derived from an EMBL/GenBank/DDBJ whole genome shotgun (WGS) entry which is preliminary data.</text>
</comment>
<protein>
    <submittedName>
        <fullName evidence="3">Flp family type IVb pilin</fullName>
    </submittedName>
</protein>
<evidence type="ECO:0000313" key="3">
    <source>
        <dbReference type="EMBL" id="MFC4563497.1"/>
    </source>
</evidence>
<dbReference type="EMBL" id="JBHSFQ010000016">
    <property type="protein sequence ID" value="MFC4563497.1"/>
    <property type="molecule type" value="Genomic_DNA"/>
</dbReference>
<evidence type="ECO:0000256" key="1">
    <source>
        <dbReference type="SAM" id="MobiDB-lite"/>
    </source>
</evidence>
<keyword evidence="2" id="KW-0812">Transmembrane</keyword>
<name>A0ABV9DXM5_9ACTN</name>
<keyword evidence="2" id="KW-1133">Transmembrane helix</keyword>
<evidence type="ECO:0000256" key="2">
    <source>
        <dbReference type="SAM" id="Phobius"/>
    </source>
</evidence>
<keyword evidence="4" id="KW-1185">Reference proteome</keyword>